<gene>
    <name evidence="1" type="ORF">IAI61_21135</name>
</gene>
<dbReference type="Gene3D" id="6.10.250.3200">
    <property type="match status" value="1"/>
</dbReference>
<keyword evidence="2" id="KW-1185">Reference proteome</keyword>
<accession>A0ABS3KVN7</accession>
<reference evidence="1 2" key="1">
    <citation type="submission" date="2020-09" db="EMBL/GenBank/DDBJ databases">
        <title>Roseomonas.</title>
        <authorList>
            <person name="Zhu W."/>
        </authorList>
    </citation>
    <scope>NUCLEOTIDE SEQUENCE [LARGE SCALE GENOMIC DNA]</scope>
    <source>
        <strain evidence="1 2">573</strain>
    </source>
</reference>
<dbReference type="EMBL" id="JACTNG010000016">
    <property type="protein sequence ID" value="MBO1081547.1"/>
    <property type="molecule type" value="Genomic_DNA"/>
</dbReference>
<organism evidence="1 2">
    <name type="scientific">Roseomonas haemaphysalidis</name>
    <dbReference type="NCBI Taxonomy" id="2768162"/>
    <lineage>
        <taxon>Bacteria</taxon>
        <taxon>Pseudomonadati</taxon>
        <taxon>Pseudomonadota</taxon>
        <taxon>Alphaproteobacteria</taxon>
        <taxon>Acetobacterales</taxon>
        <taxon>Roseomonadaceae</taxon>
        <taxon>Roseomonas</taxon>
    </lineage>
</organism>
<sequence>MTPPAGLTAIAQDLRLAHAPLEADFSAAGRQLERAAGSLGGLGRCFEALEDQLRGPQLHGAIEQLQQASGQVRGIDAVLRAERQALEHMGGQLGAIGAALGRLDGTVRAVGMLTVSAKVCASGLAETREDFSAFTSEIARLFDLSRRSLEGFQHAVLRLQEEVRGGLARQDGFARTQADALQGIPGWLADSVAAVDRRLQAGAEASAEVRLRSAAIARRVAESVMALQIADTTRQRVEHVEHAVSALAGHNMPAAPADAALVLAQVCHLQSALLQDAARNHAQQGERADAALRGMAADARAICQLGAEAYGAGERRGSLLGPLEATVRQALALLREFRVAQAEVDTMSRGIASAVAQLVRHIATVRGLETDLRLMSLNMTLKSGRLHDAGRTLHTIARELRSCADQTTQIVAQIADDLTSVTALAQDRASRGRSAEEAALDQLDQLIGGAMERLEDTGRQIGLALATLEDEGGGAATALAAAAAALTATDLPGTLRDAARRLLELAGGPPPDEATLERIRPLLPAGASYTMDSERQVQARLGGGGGGPAAPVASEELEDILF</sequence>
<dbReference type="RefSeq" id="WP_207419725.1">
    <property type="nucleotide sequence ID" value="NZ_CP061177.1"/>
</dbReference>
<dbReference type="Proteomes" id="UP001518989">
    <property type="component" value="Unassembled WGS sequence"/>
</dbReference>
<dbReference type="PROSITE" id="PS50096">
    <property type="entry name" value="IQ"/>
    <property type="match status" value="1"/>
</dbReference>
<evidence type="ECO:0000313" key="1">
    <source>
        <dbReference type="EMBL" id="MBO1081547.1"/>
    </source>
</evidence>
<dbReference type="SUPFAM" id="SSF58104">
    <property type="entry name" value="Methyl-accepting chemotaxis protein (MCP) signaling domain"/>
    <property type="match status" value="1"/>
</dbReference>
<protein>
    <recommendedName>
        <fullName evidence="3">Methyl-accepting chemotaxis protein</fullName>
    </recommendedName>
</protein>
<evidence type="ECO:0008006" key="3">
    <source>
        <dbReference type="Google" id="ProtNLM"/>
    </source>
</evidence>
<evidence type="ECO:0000313" key="2">
    <source>
        <dbReference type="Proteomes" id="UP001518989"/>
    </source>
</evidence>
<comment type="caution">
    <text evidence="1">The sequence shown here is derived from an EMBL/GenBank/DDBJ whole genome shotgun (WGS) entry which is preliminary data.</text>
</comment>
<proteinExistence type="predicted"/>
<name>A0ABS3KVN7_9PROT</name>